<dbReference type="EMBL" id="CU633749">
    <property type="protein sequence ID" value="CAQ69796.1"/>
    <property type="molecule type" value="Genomic_DNA"/>
</dbReference>
<evidence type="ECO:0000313" key="1">
    <source>
        <dbReference type="EMBL" id="CAQ69796.1"/>
    </source>
</evidence>
<sequence>MRHADDLLPEARQLDAKKGKCTAWVQQVSGSLRNEMAVALAPLYPKSPVPRIRPGAGAKTGCTPST</sequence>
<organism evidence="1 2">
    <name type="scientific">Cupriavidus taiwanensis (strain DSM 17343 / BCRC 17206 / CCUG 44338 / CIP 107171 / LMG 19424 / R1)</name>
    <name type="common">Ralstonia taiwanensis (strain LMG 19424)</name>
    <dbReference type="NCBI Taxonomy" id="977880"/>
    <lineage>
        <taxon>Bacteria</taxon>
        <taxon>Pseudomonadati</taxon>
        <taxon>Pseudomonadota</taxon>
        <taxon>Betaproteobacteria</taxon>
        <taxon>Burkholderiales</taxon>
        <taxon>Burkholderiaceae</taxon>
        <taxon>Cupriavidus</taxon>
    </lineage>
</organism>
<gene>
    <name evidence="1" type="ordered locus">RALTA_A1855</name>
</gene>
<name>B3R1E9_CUPTR</name>
<proteinExistence type="predicted"/>
<reference evidence="1 2" key="1">
    <citation type="journal article" date="2008" name="Genome Res.">
        <title>Genome sequence of the beta-rhizobium Cupriavidus taiwanensis and comparative genomics of rhizobia.</title>
        <authorList>
            <person name="Amadou C."/>
            <person name="Pascal G."/>
            <person name="Mangenot S."/>
            <person name="Glew M."/>
            <person name="Bontemps C."/>
            <person name="Capela D."/>
            <person name="Carrere S."/>
            <person name="Cruveiller S."/>
            <person name="Dossat C."/>
            <person name="Lajus A."/>
            <person name="Marchetti M."/>
            <person name="Poinsot V."/>
            <person name="Rouy Z."/>
            <person name="Servin B."/>
            <person name="Saad M."/>
            <person name="Schenowitz C."/>
            <person name="Barbe V."/>
            <person name="Batut J."/>
            <person name="Medigue C."/>
            <person name="Masson-Boivin C."/>
        </authorList>
    </citation>
    <scope>NUCLEOTIDE SEQUENCE [LARGE SCALE GENOMIC DNA]</scope>
    <source>
        <strain evidence="2">DSM 17343 / BCRC 17206 / CCUG 44338 / CIP 107171 / LMG 19424 / R1</strain>
    </source>
</reference>
<dbReference type="Proteomes" id="UP000001692">
    <property type="component" value="Chromosome 1"/>
</dbReference>
<protein>
    <submittedName>
        <fullName evidence="1">Uncharacterized protein</fullName>
    </submittedName>
</protein>
<evidence type="ECO:0000313" key="2">
    <source>
        <dbReference type="Proteomes" id="UP000001692"/>
    </source>
</evidence>
<dbReference type="HOGENOM" id="CLU_2823897_0_0_4"/>
<keyword evidence="2" id="KW-1185">Reference proteome</keyword>
<dbReference type="KEGG" id="cti:RALTA_A1855"/>
<accession>B3R1E9</accession>
<dbReference type="AlphaFoldDB" id="B3R1E9"/>